<feature type="compositionally biased region" description="Basic and acidic residues" evidence="1">
    <location>
        <begin position="241"/>
        <end position="285"/>
    </location>
</feature>
<comment type="caution">
    <text evidence="2">The sequence shown here is derived from an EMBL/GenBank/DDBJ whole genome shotgun (WGS) entry which is preliminary data.</text>
</comment>
<dbReference type="AlphaFoldDB" id="A0AAP0DJD1"/>
<reference evidence="2 3" key="1">
    <citation type="submission" date="2024-04" db="EMBL/GenBank/DDBJ databases">
        <title>The reference genome of an endangered Asteraceae, Deinandra increscens subsp. villosa, native to the Central Coast of California.</title>
        <authorList>
            <person name="Guilliams M."/>
            <person name="Hasenstab-Lehman K."/>
            <person name="Meyer R."/>
            <person name="Mcevoy S."/>
        </authorList>
    </citation>
    <scope>NUCLEOTIDE SEQUENCE [LARGE SCALE GENOMIC DNA]</scope>
    <source>
        <tissue evidence="2">Leaf</tissue>
    </source>
</reference>
<evidence type="ECO:0000313" key="2">
    <source>
        <dbReference type="EMBL" id="KAK9073792.1"/>
    </source>
</evidence>
<feature type="region of interest" description="Disordered" evidence="1">
    <location>
        <begin position="236"/>
        <end position="290"/>
    </location>
</feature>
<organism evidence="2 3">
    <name type="scientific">Deinandra increscens subsp. villosa</name>
    <dbReference type="NCBI Taxonomy" id="3103831"/>
    <lineage>
        <taxon>Eukaryota</taxon>
        <taxon>Viridiplantae</taxon>
        <taxon>Streptophyta</taxon>
        <taxon>Embryophyta</taxon>
        <taxon>Tracheophyta</taxon>
        <taxon>Spermatophyta</taxon>
        <taxon>Magnoliopsida</taxon>
        <taxon>eudicotyledons</taxon>
        <taxon>Gunneridae</taxon>
        <taxon>Pentapetalae</taxon>
        <taxon>asterids</taxon>
        <taxon>campanulids</taxon>
        <taxon>Asterales</taxon>
        <taxon>Asteraceae</taxon>
        <taxon>Asteroideae</taxon>
        <taxon>Heliantheae alliance</taxon>
        <taxon>Madieae</taxon>
        <taxon>Madiinae</taxon>
        <taxon>Deinandra</taxon>
    </lineage>
</organism>
<feature type="compositionally biased region" description="Basic and acidic residues" evidence="1">
    <location>
        <begin position="120"/>
        <end position="158"/>
    </location>
</feature>
<name>A0AAP0DJD1_9ASTR</name>
<evidence type="ECO:0000313" key="3">
    <source>
        <dbReference type="Proteomes" id="UP001408789"/>
    </source>
</evidence>
<feature type="compositionally biased region" description="Polar residues" evidence="1">
    <location>
        <begin position="24"/>
        <end position="40"/>
    </location>
</feature>
<protein>
    <submittedName>
        <fullName evidence="2">Uncharacterized protein</fullName>
    </submittedName>
</protein>
<feature type="compositionally biased region" description="Basic and acidic residues" evidence="1">
    <location>
        <begin position="355"/>
        <end position="376"/>
    </location>
</feature>
<proteinExistence type="predicted"/>
<feature type="region of interest" description="Disordered" evidence="1">
    <location>
        <begin position="332"/>
        <end position="376"/>
    </location>
</feature>
<feature type="region of interest" description="Disordered" evidence="1">
    <location>
        <begin position="24"/>
        <end position="222"/>
    </location>
</feature>
<evidence type="ECO:0000256" key="1">
    <source>
        <dbReference type="SAM" id="MobiDB-lite"/>
    </source>
</evidence>
<dbReference type="Proteomes" id="UP001408789">
    <property type="component" value="Unassembled WGS sequence"/>
</dbReference>
<accession>A0AAP0DJD1</accession>
<gene>
    <name evidence="2" type="ORF">SSX86_006386</name>
</gene>
<feature type="compositionally biased region" description="Basic and acidic residues" evidence="1">
    <location>
        <begin position="339"/>
        <end position="348"/>
    </location>
</feature>
<feature type="compositionally biased region" description="Basic and acidic residues" evidence="1">
    <location>
        <begin position="178"/>
        <end position="195"/>
    </location>
</feature>
<keyword evidence="3" id="KW-1185">Reference proteome</keyword>
<sequence length="376" mass="42451">MLYAAEFYRIESKEAEWEDKLDSTVSQNTGLQSFGTSTSKDLVLTDPISEEQPSSPGKINNNKELKEAELNPTIDSTNEKEKAAMKLDSSLEAEAKKKTSVKKLKLKLPPPTKMQQNSPREIKNKKDLVLGDTVKEDKVEKNVGEKESKKTSPNEEKQISPGQTKKNKESEDVADVEEEKKKGENLESEVEKLAKDANPTGSMLKKDLKMKKKPESTPKKLVVAKKPEIQVISKEATTAIEGKKKAEQNKTENEKKEVAKAKNSDDDFQVPKKEPKDKKETENVVKGRKKTIPASKMLLAQKLNEKNNKKKGILGITYINDEVLDALEEEYENSCIKPQGKEVEVKKKTEIRKRKNEDQEGDEKKKKLKETKAKND</sequence>
<dbReference type="EMBL" id="JBCNJP010000008">
    <property type="protein sequence ID" value="KAK9073792.1"/>
    <property type="molecule type" value="Genomic_DNA"/>
</dbReference>